<comment type="caution">
    <text evidence="2">The sequence shown here is derived from an EMBL/GenBank/DDBJ whole genome shotgun (WGS) entry which is preliminary data.</text>
</comment>
<reference evidence="2 3" key="1">
    <citation type="submission" date="2018-04" db="EMBL/GenBank/DDBJ databases">
        <title>Novel species isolated from glacier.</title>
        <authorList>
            <person name="Liu Q."/>
            <person name="Xin Y.-H."/>
        </authorList>
    </citation>
    <scope>NUCLEOTIDE SEQUENCE [LARGE SCALE GENOMIC DNA]</scope>
    <source>
        <strain evidence="2 3">GT1R17</strain>
    </source>
</reference>
<feature type="transmembrane region" description="Helical" evidence="1">
    <location>
        <begin position="21"/>
        <end position="42"/>
    </location>
</feature>
<keyword evidence="1" id="KW-1133">Transmembrane helix</keyword>
<dbReference type="Proteomes" id="UP000244248">
    <property type="component" value="Unassembled WGS sequence"/>
</dbReference>
<gene>
    <name evidence="2" type="ORF">CJD38_07780</name>
</gene>
<name>A0A2T5MF87_9GAMM</name>
<feature type="transmembrane region" description="Helical" evidence="1">
    <location>
        <begin position="48"/>
        <end position="72"/>
    </location>
</feature>
<keyword evidence="1" id="KW-0812">Transmembrane</keyword>
<keyword evidence="3" id="KW-1185">Reference proteome</keyword>
<dbReference type="EMBL" id="QANS01000003">
    <property type="protein sequence ID" value="PTU31243.1"/>
    <property type="molecule type" value="Genomic_DNA"/>
</dbReference>
<sequence>MNHISIQSKQDHAHPDVLHALLLATPLWASGLVFLAAVFSAIKIEDPHGYRFIALALLMVAAATTAVFRVMVRQSEHTLASRRRKLRALHLRAPRAAKGTDSVTKV</sequence>
<keyword evidence="1" id="KW-0472">Membrane</keyword>
<evidence type="ECO:0000313" key="2">
    <source>
        <dbReference type="EMBL" id="PTU31243.1"/>
    </source>
</evidence>
<evidence type="ECO:0000256" key="1">
    <source>
        <dbReference type="SAM" id="Phobius"/>
    </source>
</evidence>
<organism evidence="2 3">
    <name type="scientific">Stenotrophobium rhamnosiphilum</name>
    <dbReference type="NCBI Taxonomy" id="2029166"/>
    <lineage>
        <taxon>Bacteria</taxon>
        <taxon>Pseudomonadati</taxon>
        <taxon>Pseudomonadota</taxon>
        <taxon>Gammaproteobacteria</taxon>
        <taxon>Nevskiales</taxon>
        <taxon>Nevskiaceae</taxon>
        <taxon>Stenotrophobium</taxon>
    </lineage>
</organism>
<dbReference type="AlphaFoldDB" id="A0A2T5MF87"/>
<proteinExistence type="predicted"/>
<accession>A0A2T5MF87</accession>
<protein>
    <submittedName>
        <fullName evidence="2">Uncharacterized protein</fullName>
    </submittedName>
</protein>
<dbReference type="RefSeq" id="WP_107939785.1">
    <property type="nucleotide sequence ID" value="NZ_QANS01000003.1"/>
</dbReference>
<evidence type="ECO:0000313" key="3">
    <source>
        <dbReference type="Proteomes" id="UP000244248"/>
    </source>
</evidence>